<dbReference type="SUPFAM" id="SSF51905">
    <property type="entry name" value="FAD/NAD(P)-binding domain"/>
    <property type="match status" value="1"/>
</dbReference>
<dbReference type="PIRSF" id="PIRSF011396">
    <property type="entry name" value="Trp_halogenase"/>
    <property type="match status" value="1"/>
</dbReference>
<evidence type="ECO:0000313" key="4">
    <source>
        <dbReference type="Proteomes" id="UP001320119"/>
    </source>
</evidence>
<keyword evidence="4" id="KW-1185">Reference proteome</keyword>
<feature type="active site" evidence="1">
    <location>
        <position position="81"/>
    </location>
</feature>
<protein>
    <submittedName>
        <fullName evidence="3">Tryptophan 7-halogenase</fullName>
        <ecNumber evidence="3">1.14.19.9</ecNumber>
    </submittedName>
</protein>
<gene>
    <name evidence="3" type="ORF">MARGE09_P4106</name>
</gene>
<evidence type="ECO:0000256" key="1">
    <source>
        <dbReference type="PIRSR" id="PIRSR011396-1"/>
    </source>
</evidence>
<accession>A0AAN2BM93</accession>
<dbReference type="GO" id="GO:0000166">
    <property type="term" value="F:nucleotide binding"/>
    <property type="evidence" value="ECO:0007669"/>
    <property type="project" value="UniProtKB-KW"/>
</dbReference>
<dbReference type="KEGG" id="marq:MARGE09_P4106"/>
<evidence type="ECO:0000313" key="3">
    <source>
        <dbReference type="EMBL" id="BCD99904.1"/>
    </source>
</evidence>
<dbReference type="AlphaFoldDB" id="A0AAN2BM93"/>
<keyword evidence="2" id="KW-0274">FAD</keyword>
<dbReference type="EC" id="1.14.19.9" evidence="3"/>
<keyword evidence="3" id="KW-0560">Oxidoreductase</keyword>
<feature type="binding site" evidence="2">
    <location>
        <begin position="16"/>
        <end position="19"/>
    </location>
    <ligand>
        <name>FAD</name>
        <dbReference type="ChEBI" id="CHEBI:57692"/>
    </ligand>
</feature>
<dbReference type="InterPro" id="IPR036188">
    <property type="entry name" value="FAD/NAD-bd_sf"/>
</dbReference>
<feature type="binding site" evidence="2">
    <location>
        <position position="343"/>
    </location>
    <ligand>
        <name>FAD</name>
        <dbReference type="ChEBI" id="CHEBI:57692"/>
    </ligand>
</feature>
<dbReference type="InterPro" id="IPR050816">
    <property type="entry name" value="Flavin-dep_Halogenase_NPB"/>
</dbReference>
<sequence length="501" mass="56486">MQTDSTKPLRVVIAGGGTAGWLAASALSQQMGGLVDITLVESSEIGTVGVGEATIPPMKTFHRLLRINEQEFMKATHATFKLGIQFENWKNGHDTYFHSFGETGKQTLITEFIHFWQRGKALGFSKEFSDYCIEFRAAMENRMSTVSDTTINHAYHLDAGLYATFLAQIAKAGGVKRVDGKIAQVQQDSSTGNITTLLLDSGEAVHGDFFIDCTGFKGLLIEKTLRTGFEDWSHWLPCDSAIAVQTESSGAPSPYTRSIAHSAGWRWRIPLQHRVGNGIVFSRDYLSEDEATDSLLKSVDGKLITSPKVIHFRTGKRRKSWNKNCVAVGLSSGFLEPLESTSIHLVMTAVTRILQLFPHGNIQQSVIDEYNVQADSEMEKIRDFIILHYKATEREDSKFWQYCKNMDVPEELAHRIRLFRQAGKSYQTEGELFRLDSWTQVMLGQGIEPEKFHPIVMAMRPQELKQFLNSVENHVSRTVEKLPMHDQFLKQYCDIHVPITC</sequence>
<reference evidence="3 4" key="1">
    <citation type="journal article" date="2022" name="IScience">
        <title>An ultrasensitive nanofiber-based assay for enzymatic hydrolysis and deep-sea microbial degradation of cellulose.</title>
        <authorList>
            <person name="Tsudome M."/>
            <person name="Tachioka M."/>
            <person name="Miyazaki M."/>
            <person name="Uchimura K."/>
            <person name="Tsuda M."/>
            <person name="Takaki Y."/>
            <person name="Deguchi S."/>
        </authorList>
    </citation>
    <scope>NUCLEOTIDE SEQUENCE [LARGE SCALE GENOMIC DNA]</scope>
    <source>
        <strain evidence="3 4">GE09</strain>
    </source>
</reference>
<dbReference type="Proteomes" id="UP001320119">
    <property type="component" value="Chromosome"/>
</dbReference>
<name>A0AAN2BM93_9GAMM</name>
<evidence type="ECO:0000256" key="2">
    <source>
        <dbReference type="PIRSR" id="PIRSR011396-2"/>
    </source>
</evidence>
<feature type="binding site" evidence="2">
    <location>
        <position position="339"/>
    </location>
    <ligand>
        <name>L-tryptophan</name>
        <dbReference type="ChEBI" id="CHEBI:57912"/>
    </ligand>
</feature>
<dbReference type="PANTHER" id="PTHR43747">
    <property type="entry name" value="FAD-BINDING PROTEIN"/>
    <property type="match status" value="1"/>
</dbReference>
<dbReference type="EMBL" id="AP023086">
    <property type="protein sequence ID" value="BCD99904.1"/>
    <property type="molecule type" value="Genomic_DNA"/>
</dbReference>
<feature type="binding site" evidence="2">
    <location>
        <position position="330"/>
    </location>
    <ligand>
        <name>FAD</name>
        <dbReference type="ChEBI" id="CHEBI:57692"/>
    </ligand>
</feature>
<dbReference type="Gene3D" id="3.50.50.60">
    <property type="entry name" value="FAD/NAD(P)-binding domain"/>
    <property type="match status" value="1"/>
</dbReference>
<dbReference type="RefSeq" id="WP_236985204.1">
    <property type="nucleotide sequence ID" value="NZ_AP023086.1"/>
</dbReference>
<dbReference type="GO" id="GO:0004497">
    <property type="term" value="F:monooxygenase activity"/>
    <property type="evidence" value="ECO:0007669"/>
    <property type="project" value="InterPro"/>
</dbReference>
<feature type="binding site" evidence="2">
    <location>
        <position position="81"/>
    </location>
    <ligand>
        <name>7-chloro-L-tryptophan</name>
        <dbReference type="ChEBI" id="CHEBI:58713"/>
    </ligand>
</feature>
<keyword evidence="2" id="KW-0285">Flavoprotein</keyword>
<organism evidence="3 4">
    <name type="scientific">Marinagarivorans cellulosilyticus</name>
    <dbReference type="NCBI Taxonomy" id="2721545"/>
    <lineage>
        <taxon>Bacteria</taxon>
        <taxon>Pseudomonadati</taxon>
        <taxon>Pseudomonadota</taxon>
        <taxon>Gammaproteobacteria</taxon>
        <taxon>Cellvibrionales</taxon>
        <taxon>Cellvibrionaceae</taxon>
        <taxon>Marinagarivorans</taxon>
    </lineage>
</organism>
<dbReference type="Pfam" id="PF04820">
    <property type="entry name" value="Trp_halogenase"/>
    <property type="match status" value="1"/>
</dbReference>
<dbReference type="InterPro" id="IPR033856">
    <property type="entry name" value="Trp_halogen"/>
</dbReference>
<keyword evidence="2" id="KW-0547">Nucleotide-binding</keyword>
<dbReference type="PANTHER" id="PTHR43747:SF4">
    <property type="entry name" value="FLAVIN-DEPENDENT TRYPTOPHAN HALOGENASE"/>
    <property type="match status" value="1"/>
</dbReference>
<proteinExistence type="predicted"/>
<dbReference type="InterPro" id="IPR006905">
    <property type="entry name" value="Flavin_halogenase"/>
</dbReference>